<evidence type="ECO:0000256" key="1">
    <source>
        <dbReference type="ARBA" id="ARBA00001946"/>
    </source>
</evidence>
<dbReference type="PANTHER" id="PTHR46523">
    <property type="entry name" value="DCTP PYROPHOSPHATASE 1"/>
    <property type="match status" value="1"/>
</dbReference>
<comment type="cofactor">
    <cofactor evidence="1 13">
        <name>Mg(2+)</name>
        <dbReference type="ChEBI" id="CHEBI:18420"/>
    </cofactor>
</comment>
<keyword evidence="5" id="KW-0597">Phosphoprotein</keyword>
<reference evidence="14 15" key="1">
    <citation type="submission" date="2021-06" db="EMBL/GenBank/DDBJ databases">
        <title>Caerostris darwini draft genome.</title>
        <authorList>
            <person name="Kono N."/>
            <person name="Arakawa K."/>
        </authorList>
    </citation>
    <scope>NUCLEOTIDE SEQUENCE [LARGE SCALE GENOMIC DNA]</scope>
</reference>
<evidence type="ECO:0000256" key="12">
    <source>
        <dbReference type="ARBA" id="ARBA00070266"/>
    </source>
</evidence>
<protein>
    <recommendedName>
        <fullName evidence="12 13">dCTP pyrophosphatase 1</fullName>
        <ecNumber evidence="11 13">3.6.1.12</ecNumber>
    </recommendedName>
</protein>
<evidence type="ECO:0000313" key="15">
    <source>
        <dbReference type="Proteomes" id="UP001054837"/>
    </source>
</evidence>
<comment type="subunit">
    <text evidence="3 13">Homotetramer.</text>
</comment>
<evidence type="ECO:0000313" key="14">
    <source>
        <dbReference type="EMBL" id="GIY77833.1"/>
    </source>
</evidence>
<evidence type="ECO:0000256" key="11">
    <source>
        <dbReference type="ARBA" id="ARBA00066457"/>
    </source>
</evidence>
<evidence type="ECO:0000256" key="13">
    <source>
        <dbReference type="PIRNR" id="PIRNR029826"/>
    </source>
</evidence>
<dbReference type="EMBL" id="BPLQ01014182">
    <property type="protein sequence ID" value="GIY77833.1"/>
    <property type="molecule type" value="Genomic_DNA"/>
</dbReference>
<dbReference type="InterPro" id="IPR025984">
    <property type="entry name" value="DCTPP"/>
</dbReference>
<organism evidence="14 15">
    <name type="scientific">Caerostris darwini</name>
    <dbReference type="NCBI Taxonomy" id="1538125"/>
    <lineage>
        <taxon>Eukaryota</taxon>
        <taxon>Metazoa</taxon>
        <taxon>Ecdysozoa</taxon>
        <taxon>Arthropoda</taxon>
        <taxon>Chelicerata</taxon>
        <taxon>Arachnida</taxon>
        <taxon>Araneae</taxon>
        <taxon>Araneomorphae</taxon>
        <taxon>Entelegynae</taxon>
        <taxon>Araneoidea</taxon>
        <taxon>Araneidae</taxon>
        <taxon>Caerostris</taxon>
    </lineage>
</organism>
<dbReference type="GO" id="GO:0000287">
    <property type="term" value="F:magnesium ion binding"/>
    <property type="evidence" value="ECO:0007669"/>
    <property type="project" value="UniProtKB-UniRule"/>
</dbReference>
<dbReference type="Gene3D" id="1.10.287.1080">
    <property type="entry name" value="MazG-like"/>
    <property type="match status" value="1"/>
</dbReference>
<name>A0AAV4W6G5_9ARAC</name>
<dbReference type="Pfam" id="PF12643">
    <property type="entry name" value="MazG-like"/>
    <property type="match status" value="1"/>
</dbReference>
<dbReference type="EC" id="3.6.1.12" evidence="11 13"/>
<dbReference type="AlphaFoldDB" id="A0AAV4W6G5"/>
<accession>A0AAV4W6G5</accession>
<evidence type="ECO:0000256" key="10">
    <source>
        <dbReference type="ARBA" id="ARBA00058235"/>
    </source>
</evidence>
<keyword evidence="7 13" id="KW-0378">Hydrolase</keyword>
<evidence type="ECO:0000256" key="4">
    <source>
        <dbReference type="ARBA" id="ARBA00022490"/>
    </source>
</evidence>
<keyword evidence="6 13" id="KW-0479">Metal-binding</keyword>
<comment type="caution">
    <text evidence="14">The sequence shown here is derived from an EMBL/GenBank/DDBJ whole genome shotgun (WGS) entry which is preliminary data.</text>
</comment>
<dbReference type="SUPFAM" id="SSF101386">
    <property type="entry name" value="all-alpha NTP pyrophosphatases"/>
    <property type="match status" value="1"/>
</dbReference>
<dbReference type="GO" id="GO:0042802">
    <property type="term" value="F:identical protein binding"/>
    <property type="evidence" value="ECO:0007669"/>
    <property type="project" value="UniProtKB-ARBA"/>
</dbReference>
<dbReference type="InterPro" id="IPR052555">
    <property type="entry name" value="dCTP_Pyrophosphatase"/>
</dbReference>
<comment type="catalytic activity">
    <reaction evidence="9 13">
        <text>dCTP + H2O = dCMP + diphosphate + H(+)</text>
        <dbReference type="Rhea" id="RHEA:22636"/>
        <dbReference type="ChEBI" id="CHEBI:15377"/>
        <dbReference type="ChEBI" id="CHEBI:15378"/>
        <dbReference type="ChEBI" id="CHEBI:33019"/>
        <dbReference type="ChEBI" id="CHEBI:57566"/>
        <dbReference type="ChEBI" id="CHEBI:61481"/>
        <dbReference type="EC" id="3.6.1.12"/>
    </reaction>
</comment>
<keyword evidence="8 13" id="KW-0460">Magnesium</keyword>
<dbReference type="CDD" id="cd11537">
    <property type="entry name" value="NTP-PPase_RS21-C6_like"/>
    <property type="match status" value="1"/>
</dbReference>
<sequence length="152" mass="17372">MEEKNLGNSKDVSGDVNKEVKVIDTDATFSSDPTLEDIRQIQSKFVKDRNWDQYHLPRNLLLALVGEVGELAELFQWRGEVQEGLPDWSEEDKEHLSQELSDVLLYLVRLSEKCRIDLPAAVLKKIALNADKYAIAKVWGSNKKYSEYDDSS</sequence>
<evidence type="ECO:0000256" key="7">
    <source>
        <dbReference type="ARBA" id="ARBA00022801"/>
    </source>
</evidence>
<dbReference type="FunFam" id="1.10.287.1080:FF:000004">
    <property type="entry name" value="dCTP pyrophosphatase 1"/>
    <property type="match status" value="1"/>
</dbReference>
<dbReference type="GO" id="GO:0006253">
    <property type="term" value="P:dCTP catabolic process"/>
    <property type="evidence" value="ECO:0007669"/>
    <property type="project" value="UniProtKB-UniRule"/>
</dbReference>
<evidence type="ECO:0000256" key="8">
    <source>
        <dbReference type="ARBA" id="ARBA00022842"/>
    </source>
</evidence>
<keyword evidence="4 13" id="KW-0963">Cytoplasm</keyword>
<proteinExistence type="predicted"/>
<evidence type="ECO:0000256" key="6">
    <source>
        <dbReference type="ARBA" id="ARBA00022723"/>
    </source>
</evidence>
<evidence type="ECO:0000256" key="9">
    <source>
        <dbReference type="ARBA" id="ARBA00050236"/>
    </source>
</evidence>
<keyword evidence="15" id="KW-1185">Reference proteome</keyword>
<comment type="subcellular location">
    <subcellularLocation>
        <location evidence="2 13">Cytoplasm</location>
        <location evidence="2 13">Cytosol</location>
    </subcellularLocation>
</comment>
<evidence type="ECO:0000256" key="2">
    <source>
        <dbReference type="ARBA" id="ARBA00004514"/>
    </source>
</evidence>
<dbReference type="GO" id="GO:0005829">
    <property type="term" value="C:cytosol"/>
    <property type="evidence" value="ECO:0007669"/>
    <property type="project" value="UniProtKB-SubCell"/>
</dbReference>
<dbReference type="GO" id="GO:0047840">
    <property type="term" value="F:dCTP diphosphatase activity"/>
    <property type="evidence" value="ECO:0007669"/>
    <property type="project" value="UniProtKB-UniRule"/>
</dbReference>
<dbReference type="GO" id="GO:0042262">
    <property type="term" value="P:DNA protection"/>
    <property type="evidence" value="ECO:0007669"/>
    <property type="project" value="UniProtKB-UniRule"/>
</dbReference>
<evidence type="ECO:0000256" key="3">
    <source>
        <dbReference type="ARBA" id="ARBA00011881"/>
    </source>
</evidence>
<dbReference type="Proteomes" id="UP001054837">
    <property type="component" value="Unassembled WGS sequence"/>
</dbReference>
<dbReference type="PANTHER" id="PTHR46523:SF1">
    <property type="entry name" value="DCTP PYROPHOSPHATASE 1"/>
    <property type="match status" value="1"/>
</dbReference>
<evidence type="ECO:0000256" key="5">
    <source>
        <dbReference type="ARBA" id="ARBA00022553"/>
    </source>
</evidence>
<comment type="function">
    <text evidence="10 13">Hydrolyzes deoxynucleoside triphosphates (dNTPs) to the corresponding nucleoside monophosphates. Has a strong preference for dCTP and its analogs including 5-iodo-dCTP and 5-methyl-dCTP for which it may even have a higher efficiency. May protect DNA or RNA against the incorporation of these genotoxic nucleotide analogs through their catabolism.</text>
</comment>
<gene>
    <name evidence="14" type="primary">DCTPP1</name>
    <name evidence="14" type="ORF">CDAR_370261</name>
</gene>